<dbReference type="InParanoid" id="A0A0V1BZY0"/>
<reference evidence="1 2" key="1">
    <citation type="submission" date="2015-01" db="EMBL/GenBank/DDBJ databases">
        <title>Evolution of Trichinella species and genotypes.</title>
        <authorList>
            <person name="Korhonen P.K."/>
            <person name="Edoardo P."/>
            <person name="Giuseppe L.R."/>
            <person name="Gasser R.B."/>
        </authorList>
    </citation>
    <scope>NUCLEOTIDE SEQUENCE [LARGE SCALE GENOMIC DNA]</scope>
    <source>
        <strain evidence="1">ISS3</strain>
    </source>
</reference>
<dbReference type="AlphaFoldDB" id="A0A0V1BZY0"/>
<evidence type="ECO:0000313" key="2">
    <source>
        <dbReference type="Proteomes" id="UP000054776"/>
    </source>
</evidence>
<proteinExistence type="predicted"/>
<protein>
    <submittedName>
        <fullName evidence="1">Uncharacterized protein</fullName>
    </submittedName>
</protein>
<dbReference type="EMBL" id="JYDH01000003">
    <property type="protein sequence ID" value="KRY42649.1"/>
    <property type="molecule type" value="Genomic_DNA"/>
</dbReference>
<gene>
    <name evidence="1" type="ORF">T01_6285</name>
</gene>
<dbReference type="Proteomes" id="UP000054776">
    <property type="component" value="Unassembled WGS sequence"/>
</dbReference>
<accession>A0A0V1BZY0</accession>
<evidence type="ECO:0000313" key="1">
    <source>
        <dbReference type="EMBL" id="KRY42649.1"/>
    </source>
</evidence>
<comment type="caution">
    <text evidence="1">The sequence shown here is derived from an EMBL/GenBank/DDBJ whole genome shotgun (WGS) entry which is preliminary data.</text>
</comment>
<organism evidence="1 2">
    <name type="scientific">Trichinella spiralis</name>
    <name type="common">Trichina worm</name>
    <dbReference type="NCBI Taxonomy" id="6334"/>
    <lineage>
        <taxon>Eukaryota</taxon>
        <taxon>Metazoa</taxon>
        <taxon>Ecdysozoa</taxon>
        <taxon>Nematoda</taxon>
        <taxon>Enoplea</taxon>
        <taxon>Dorylaimia</taxon>
        <taxon>Trichinellida</taxon>
        <taxon>Trichinellidae</taxon>
        <taxon>Trichinella</taxon>
    </lineage>
</organism>
<sequence>MLVKESKRYDVSKSCHCFEQYLKFWCPIYLSCALSSNRCGEMYLAYKGRAMKPKYVGKRLKWWGYSKAVLLKV</sequence>
<keyword evidence="2" id="KW-1185">Reference proteome</keyword>
<name>A0A0V1BZY0_TRISP</name>